<organism evidence="1 2">
    <name type="scientific">Catharanthus roseus</name>
    <name type="common">Madagascar periwinkle</name>
    <name type="synonym">Vinca rosea</name>
    <dbReference type="NCBI Taxonomy" id="4058"/>
    <lineage>
        <taxon>Eukaryota</taxon>
        <taxon>Viridiplantae</taxon>
        <taxon>Streptophyta</taxon>
        <taxon>Embryophyta</taxon>
        <taxon>Tracheophyta</taxon>
        <taxon>Spermatophyta</taxon>
        <taxon>Magnoliopsida</taxon>
        <taxon>eudicotyledons</taxon>
        <taxon>Gunneridae</taxon>
        <taxon>Pentapetalae</taxon>
        <taxon>asterids</taxon>
        <taxon>lamiids</taxon>
        <taxon>Gentianales</taxon>
        <taxon>Apocynaceae</taxon>
        <taxon>Rauvolfioideae</taxon>
        <taxon>Vinceae</taxon>
        <taxon>Catharanthinae</taxon>
        <taxon>Catharanthus</taxon>
    </lineage>
</organism>
<comment type="caution">
    <text evidence="1">The sequence shown here is derived from an EMBL/GenBank/DDBJ whole genome shotgun (WGS) entry which is preliminary data.</text>
</comment>
<evidence type="ECO:0000313" key="2">
    <source>
        <dbReference type="Proteomes" id="UP001060085"/>
    </source>
</evidence>
<evidence type="ECO:0000313" key="1">
    <source>
        <dbReference type="EMBL" id="KAI5666689.1"/>
    </source>
</evidence>
<dbReference type="Proteomes" id="UP001060085">
    <property type="component" value="Linkage Group LG04"/>
</dbReference>
<protein>
    <submittedName>
        <fullName evidence="1">Uncharacterized protein</fullName>
    </submittedName>
</protein>
<keyword evidence="2" id="KW-1185">Reference proteome</keyword>
<accession>A0ACC0B227</accession>
<dbReference type="EMBL" id="CM044704">
    <property type="protein sequence ID" value="KAI5666689.1"/>
    <property type="molecule type" value="Genomic_DNA"/>
</dbReference>
<sequence length="123" mass="14308">MESVPLEHENVIKLVLVTLREGVEEGRGFSNAKKDPMNSKELNKEPLDALENKESDIHERVSIEQKKHCWCLKATLHKNQKILVIKSKMKKKRSSHSKIKPLKTYVLVRDMLRKVSRIHVFAI</sequence>
<name>A0ACC0B227_CATRO</name>
<proteinExistence type="predicted"/>
<gene>
    <name evidence="1" type="ORF">M9H77_16542</name>
</gene>
<reference evidence="2" key="1">
    <citation type="journal article" date="2023" name="Nat. Plants">
        <title>Single-cell RNA sequencing provides a high-resolution roadmap for understanding the multicellular compartmentation of specialized metabolism.</title>
        <authorList>
            <person name="Sun S."/>
            <person name="Shen X."/>
            <person name="Li Y."/>
            <person name="Li Y."/>
            <person name="Wang S."/>
            <person name="Li R."/>
            <person name="Zhang H."/>
            <person name="Shen G."/>
            <person name="Guo B."/>
            <person name="Wei J."/>
            <person name="Xu J."/>
            <person name="St-Pierre B."/>
            <person name="Chen S."/>
            <person name="Sun C."/>
        </authorList>
    </citation>
    <scope>NUCLEOTIDE SEQUENCE [LARGE SCALE GENOMIC DNA]</scope>
</reference>